<dbReference type="Proteomes" id="UP000887566">
    <property type="component" value="Unplaced"/>
</dbReference>
<sequence length="83" mass="8886">MSASLQNQVTLTLAAIANVVAVVLCPLMVVCCCAIVVCQKRRVDSHSELPFQSTSAGPSTVHSEPIPQSSPSTHRAYRYTSLQ</sequence>
<name>A0A914UM11_9BILA</name>
<feature type="region of interest" description="Disordered" evidence="1">
    <location>
        <begin position="49"/>
        <end position="83"/>
    </location>
</feature>
<accession>A0A914UM11</accession>
<proteinExistence type="predicted"/>
<dbReference type="WBParaSite" id="PSAMB.scaffold1079size36238.g10830.t1">
    <property type="protein sequence ID" value="PSAMB.scaffold1079size36238.g10830.t1"/>
    <property type="gene ID" value="PSAMB.scaffold1079size36238.g10830"/>
</dbReference>
<keyword evidence="2" id="KW-1133">Transmembrane helix</keyword>
<evidence type="ECO:0000313" key="4">
    <source>
        <dbReference type="WBParaSite" id="PSAMB.scaffold1079size36238.g10830.t1"/>
    </source>
</evidence>
<evidence type="ECO:0000256" key="1">
    <source>
        <dbReference type="SAM" id="MobiDB-lite"/>
    </source>
</evidence>
<keyword evidence="2" id="KW-0472">Membrane</keyword>
<evidence type="ECO:0000256" key="2">
    <source>
        <dbReference type="SAM" id="Phobius"/>
    </source>
</evidence>
<organism evidence="3 4">
    <name type="scientific">Plectus sambesii</name>
    <dbReference type="NCBI Taxonomy" id="2011161"/>
    <lineage>
        <taxon>Eukaryota</taxon>
        <taxon>Metazoa</taxon>
        <taxon>Ecdysozoa</taxon>
        <taxon>Nematoda</taxon>
        <taxon>Chromadorea</taxon>
        <taxon>Plectida</taxon>
        <taxon>Plectina</taxon>
        <taxon>Plectoidea</taxon>
        <taxon>Plectidae</taxon>
        <taxon>Plectus</taxon>
    </lineage>
</organism>
<keyword evidence="3" id="KW-1185">Reference proteome</keyword>
<protein>
    <submittedName>
        <fullName evidence="4">Uncharacterized protein</fullName>
    </submittedName>
</protein>
<feature type="transmembrane region" description="Helical" evidence="2">
    <location>
        <begin position="12"/>
        <end position="37"/>
    </location>
</feature>
<keyword evidence="2" id="KW-0812">Transmembrane</keyword>
<reference evidence="4" key="1">
    <citation type="submission" date="2022-11" db="UniProtKB">
        <authorList>
            <consortium name="WormBaseParasite"/>
        </authorList>
    </citation>
    <scope>IDENTIFICATION</scope>
</reference>
<feature type="compositionally biased region" description="Polar residues" evidence="1">
    <location>
        <begin position="50"/>
        <end position="73"/>
    </location>
</feature>
<evidence type="ECO:0000313" key="3">
    <source>
        <dbReference type="Proteomes" id="UP000887566"/>
    </source>
</evidence>
<dbReference type="AlphaFoldDB" id="A0A914UM11"/>